<sequence>NFSLPSILVELFCVVMVPDVSTILGDLVTPPSSLSFSSSSILGEIFFVVMVLDVVVIFDVTVVLEKFIMPPSL</sequence>
<name>A0ABD2YL87_9GENT</name>
<evidence type="ECO:0000256" key="1">
    <source>
        <dbReference type="SAM" id="Phobius"/>
    </source>
</evidence>
<evidence type="ECO:0000313" key="3">
    <source>
        <dbReference type="Proteomes" id="UP001630127"/>
    </source>
</evidence>
<keyword evidence="1" id="KW-1133">Transmembrane helix</keyword>
<feature type="non-terminal residue" evidence="2">
    <location>
        <position position="1"/>
    </location>
</feature>
<proteinExistence type="predicted"/>
<keyword evidence="3" id="KW-1185">Reference proteome</keyword>
<dbReference type="EMBL" id="JBJUIK010000013">
    <property type="protein sequence ID" value="KAL3507067.1"/>
    <property type="molecule type" value="Genomic_DNA"/>
</dbReference>
<evidence type="ECO:0000313" key="2">
    <source>
        <dbReference type="EMBL" id="KAL3507067.1"/>
    </source>
</evidence>
<feature type="transmembrane region" description="Helical" evidence="1">
    <location>
        <begin position="45"/>
        <end position="64"/>
    </location>
</feature>
<keyword evidence="1" id="KW-0812">Transmembrane</keyword>
<protein>
    <submittedName>
        <fullName evidence="2">Uncharacterized protein</fullName>
    </submittedName>
</protein>
<gene>
    <name evidence="2" type="ORF">ACH5RR_032449</name>
</gene>
<keyword evidence="1" id="KW-0472">Membrane</keyword>
<accession>A0ABD2YL87</accession>
<organism evidence="2 3">
    <name type="scientific">Cinchona calisaya</name>
    <dbReference type="NCBI Taxonomy" id="153742"/>
    <lineage>
        <taxon>Eukaryota</taxon>
        <taxon>Viridiplantae</taxon>
        <taxon>Streptophyta</taxon>
        <taxon>Embryophyta</taxon>
        <taxon>Tracheophyta</taxon>
        <taxon>Spermatophyta</taxon>
        <taxon>Magnoliopsida</taxon>
        <taxon>eudicotyledons</taxon>
        <taxon>Gunneridae</taxon>
        <taxon>Pentapetalae</taxon>
        <taxon>asterids</taxon>
        <taxon>lamiids</taxon>
        <taxon>Gentianales</taxon>
        <taxon>Rubiaceae</taxon>
        <taxon>Cinchonoideae</taxon>
        <taxon>Cinchoneae</taxon>
        <taxon>Cinchona</taxon>
    </lineage>
</organism>
<dbReference type="Proteomes" id="UP001630127">
    <property type="component" value="Unassembled WGS sequence"/>
</dbReference>
<dbReference type="AlphaFoldDB" id="A0ABD2YL87"/>
<feature type="transmembrane region" description="Helical" evidence="1">
    <location>
        <begin position="7"/>
        <end position="25"/>
    </location>
</feature>
<comment type="caution">
    <text evidence="2">The sequence shown here is derived from an EMBL/GenBank/DDBJ whole genome shotgun (WGS) entry which is preliminary data.</text>
</comment>
<reference evidence="2 3" key="1">
    <citation type="submission" date="2024-11" db="EMBL/GenBank/DDBJ databases">
        <title>A near-complete genome assembly of Cinchona calisaya.</title>
        <authorList>
            <person name="Lian D.C."/>
            <person name="Zhao X.W."/>
            <person name="Wei L."/>
        </authorList>
    </citation>
    <scope>NUCLEOTIDE SEQUENCE [LARGE SCALE GENOMIC DNA]</scope>
    <source>
        <tissue evidence="2">Nenye</tissue>
    </source>
</reference>